<keyword evidence="8" id="KW-1185">Reference proteome</keyword>
<evidence type="ECO:0000313" key="8">
    <source>
        <dbReference type="Proteomes" id="UP000332515"/>
    </source>
</evidence>
<comment type="caution">
    <text evidence="7">The sequence shown here is derived from an EMBL/GenBank/DDBJ whole genome shotgun (WGS) entry which is preliminary data.</text>
</comment>
<dbReference type="SUPFAM" id="SSF53213">
    <property type="entry name" value="LigB-like"/>
    <property type="match status" value="1"/>
</dbReference>
<dbReference type="PANTHER" id="PTHR30096">
    <property type="entry name" value="4,5-DOPA DIOXYGENASE EXTRADIOL-LIKE PROTEIN"/>
    <property type="match status" value="1"/>
</dbReference>
<dbReference type="Gene3D" id="3.40.830.10">
    <property type="entry name" value="LigB-like"/>
    <property type="match status" value="1"/>
</dbReference>
<comment type="similarity">
    <text evidence="2">Belongs to the DODA-type extradiol aromatic ring-opening dioxygenase family.</text>
</comment>
<evidence type="ECO:0000259" key="6">
    <source>
        <dbReference type="Pfam" id="PF02900"/>
    </source>
</evidence>
<evidence type="ECO:0000313" key="7">
    <source>
        <dbReference type="EMBL" id="MQT11231.1"/>
    </source>
</evidence>
<dbReference type="Pfam" id="PF02900">
    <property type="entry name" value="LigB"/>
    <property type="match status" value="1"/>
</dbReference>
<dbReference type="InterPro" id="IPR014436">
    <property type="entry name" value="Extradiol_dOase_DODA"/>
</dbReference>
<keyword evidence="4" id="KW-0862">Zinc</keyword>
<accession>A0A6A7XZ91</accession>
<protein>
    <submittedName>
        <fullName evidence="7">Dioxygenase</fullName>
    </submittedName>
</protein>
<evidence type="ECO:0000256" key="5">
    <source>
        <dbReference type="ARBA" id="ARBA00023002"/>
    </source>
</evidence>
<dbReference type="PIRSF" id="PIRSF006157">
    <property type="entry name" value="Doxgns_DODA"/>
    <property type="match status" value="1"/>
</dbReference>
<keyword evidence="5" id="KW-0560">Oxidoreductase</keyword>
<dbReference type="PANTHER" id="PTHR30096:SF0">
    <property type="entry name" value="4,5-DOPA DIOXYGENASE EXTRADIOL-LIKE PROTEIN"/>
    <property type="match status" value="1"/>
</dbReference>
<feature type="domain" description="Extradiol ring-cleavage dioxygenase class III enzyme subunit B" evidence="6">
    <location>
        <begin position="31"/>
        <end position="243"/>
    </location>
</feature>
<dbReference type="CDD" id="cd07363">
    <property type="entry name" value="45_DOPA_Dioxygenase"/>
    <property type="match status" value="1"/>
</dbReference>
<name>A0A6A7XZ91_9HYPH</name>
<dbReference type="GO" id="GO:0008198">
    <property type="term" value="F:ferrous iron binding"/>
    <property type="evidence" value="ECO:0007669"/>
    <property type="project" value="InterPro"/>
</dbReference>
<dbReference type="GO" id="GO:0016702">
    <property type="term" value="F:oxidoreductase activity, acting on single donors with incorporation of molecular oxygen, incorporation of two atoms of oxygen"/>
    <property type="evidence" value="ECO:0007669"/>
    <property type="project" value="UniProtKB-ARBA"/>
</dbReference>
<organism evidence="7 8">
    <name type="scientific">Segnochrobactrum spirostomi</name>
    <dbReference type="NCBI Taxonomy" id="2608987"/>
    <lineage>
        <taxon>Bacteria</taxon>
        <taxon>Pseudomonadati</taxon>
        <taxon>Pseudomonadota</taxon>
        <taxon>Alphaproteobacteria</taxon>
        <taxon>Hyphomicrobiales</taxon>
        <taxon>Segnochrobactraceae</taxon>
        <taxon>Segnochrobactrum</taxon>
    </lineage>
</organism>
<evidence type="ECO:0000256" key="3">
    <source>
        <dbReference type="ARBA" id="ARBA00022723"/>
    </source>
</evidence>
<proteinExistence type="inferred from homology"/>
<sequence>MLPTVFVSHGSPNMALFESPARRFMKGLAATLPRPKAILSVSAHFTTAVPVVIADEKPEMIYDFGGFERELYEMVYPAPGSPVLAEKIGRQIAAAGFDARLGIDRGFDHGTWVPLSLIYPDADIPVVQLSIQPRQDAAYHYRLGQALQGLADEGILVMASGSLTHNLNEVFDRRRGGMRPLESANEPWAEEFSAWVADRLDQNAVDDLLAYRTKAPHAARNHPTDEHLLPLYVALGAAGAGASAERVHTSGQFGALMMDAYLFHPAAAPESRAA</sequence>
<comment type="cofactor">
    <cofactor evidence="1">
        <name>Zn(2+)</name>
        <dbReference type="ChEBI" id="CHEBI:29105"/>
    </cofactor>
</comment>
<dbReference type="GO" id="GO:0008270">
    <property type="term" value="F:zinc ion binding"/>
    <property type="evidence" value="ECO:0007669"/>
    <property type="project" value="InterPro"/>
</dbReference>
<evidence type="ECO:0000256" key="1">
    <source>
        <dbReference type="ARBA" id="ARBA00001947"/>
    </source>
</evidence>
<dbReference type="EMBL" id="VWNA01000001">
    <property type="protein sequence ID" value="MQT11231.1"/>
    <property type="molecule type" value="Genomic_DNA"/>
</dbReference>
<keyword evidence="3" id="KW-0479">Metal-binding</keyword>
<gene>
    <name evidence="7" type="ORF">F0357_00780</name>
</gene>
<evidence type="ECO:0000256" key="4">
    <source>
        <dbReference type="ARBA" id="ARBA00022833"/>
    </source>
</evidence>
<evidence type="ECO:0000256" key="2">
    <source>
        <dbReference type="ARBA" id="ARBA00007581"/>
    </source>
</evidence>
<reference evidence="7 8" key="1">
    <citation type="submission" date="2019-09" db="EMBL/GenBank/DDBJ databases">
        <title>Segnochrobactrum spirostomi gen. nov., sp. nov., isolated from the ciliate Spirostomum cf. yagiui and description of a novel family, Segnochrobactraceae fam. nov. within the order Rhizobiales of the class Alphaproteobacteria.</title>
        <authorList>
            <person name="Akter S."/>
            <person name="Shazib S.U.A."/>
            <person name="Shin M.K."/>
        </authorList>
    </citation>
    <scope>NUCLEOTIDE SEQUENCE [LARGE SCALE GENOMIC DNA]</scope>
    <source>
        <strain evidence="7 8">Sp-1</strain>
    </source>
</reference>
<dbReference type="InterPro" id="IPR004183">
    <property type="entry name" value="Xdiol_dOase_suB"/>
</dbReference>
<dbReference type="AlphaFoldDB" id="A0A6A7XZ91"/>
<keyword evidence="7" id="KW-0223">Dioxygenase</keyword>
<dbReference type="Proteomes" id="UP000332515">
    <property type="component" value="Unassembled WGS sequence"/>
</dbReference>
<dbReference type="RefSeq" id="WP_153477669.1">
    <property type="nucleotide sequence ID" value="NZ_VWNA01000001.1"/>
</dbReference>